<evidence type="ECO:0000256" key="4">
    <source>
        <dbReference type="ARBA" id="ARBA00023136"/>
    </source>
</evidence>
<evidence type="ECO:0000313" key="7">
    <source>
        <dbReference type="EMBL" id="XBH06303.1"/>
    </source>
</evidence>
<keyword evidence="2 5" id="KW-0812">Transmembrane</keyword>
<evidence type="ECO:0000256" key="1">
    <source>
        <dbReference type="ARBA" id="ARBA00004141"/>
    </source>
</evidence>
<dbReference type="SUPFAM" id="SSF103481">
    <property type="entry name" value="Multidrug resistance efflux transporter EmrE"/>
    <property type="match status" value="2"/>
</dbReference>
<feature type="transmembrane region" description="Helical" evidence="5">
    <location>
        <begin position="123"/>
        <end position="142"/>
    </location>
</feature>
<dbReference type="InterPro" id="IPR000620">
    <property type="entry name" value="EamA_dom"/>
</dbReference>
<name>A0AAU7CML7_9BACT</name>
<dbReference type="EMBL" id="CP155447">
    <property type="protein sequence ID" value="XBH06303.1"/>
    <property type="molecule type" value="Genomic_DNA"/>
</dbReference>
<sequence>MIDSDKAVRPALWMLQGALAFAAMGAITSSLRTRCDWLVIALVRVVFMFTTSLMLARASGVRLVFIRPRTLWLRSLAGSFSLVCNFFAMTRLPLGDVLTLTNSYPLWIVLMSALLLRQIPTVAEALGVASGLIGVVLIQRPQLAGDQFASFVALSASVASALAMLGLHRLKGVDPRAIVAHFSGVASLIAGTWLAVRWDYGTIRLSRPDSMTLLMLLGVGITGTVGQFFLTKAYAAGAPARVSVISLVQVPFGMLFDLAIWGRSMTPLGYLGFCLVLAPTAWLTGRGNESPSEGLPPIE</sequence>
<feature type="domain" description="EamA" evidence="6">
    <location>
        <begin position="11"/>
        <end position="138"/>
    </location>
</feature>
<dbReference type="Pfam" id="PF00892">
    <property type="entry name" value="EamA"/>
    <property type="match status" value="2"/>
</dbReference>
<dbReference type="RefSeq" id="WP_406699154.1">
    <property type="nucleotide sequence ID" value="NZ_CP155447.1"/>
</dbReference>
<dbReference type="GO" id="GO:0016020">
    <property type="term" value="C:membrane"/>
    <property type="evidence" value="ECO:0007669"/>
    <property type="project" value="UniProtKB-SubCell"/>
</dbReference>
<evidence type="ECO:0000256" key="5">
    <source>
        <dbReference type="SAM" id="Phobius"/>
    </source>
</evidence>
<feature type="transmembrane region" description="Helical" evidence="5">
    <location>
        <begin position="37"/>
        <end position="59"/>
    </location>
</feature>
<protein>
    <submittedName>
        <fullName evidence="7">DMT family transporter</fullName>
    </submittedName>
</protein>
<evidence type="ECO:0000259" key="6">
    <source>
        <dbReference type="Pfam" id="PF00892"/>
    </source>
</evidence>
<evidence type="ECO:0000256" key="2">
    <source>
        <dbReference type="ARBA" id="ARBA00022692"/>
    </source>
</evidence>
<feature type="domain" description="EamA" evidence="6">
    <location>
        <begin position="151"/>
        <end position="279"/>
    </location>
</feature>
<feature type="transmembrane region" description="Helical" evidence="5">
    <location>
        <begin position="12"/>
        <end position="31"/>
    </location>
</feature>
<feature type="transmembrane region" description="Helical" evidence="5">
    <location>
        <begin position="148"/>
        <end position="167"/>
    </location>
</feature>
<organism evidence="7">
    <name type="scientific">Singulisphaera sp. Ch08</name>
    <dbReference type="NCBI Taxonomy" id="3120278"/>
    <lineage>
        <taxon>Bacteria</taxon>
        <taxon>Pseudomonadati</taxon>
        <taxon>Planctomycetota</taxon>
        <taxon>Planctomycetia</taxon>
        <taxon>Isosphaerales</taxon>
        <taxon>Isosphaeraceae</taxon>
        <taxon>Singulisphaera</taxon>
    </lineage>
</organism>
<keyword evidence="4 5" id="KW-0472">Membrane</keyword>
<keyword evidence="3 5" id="KW-1133">Transmembrane helix</keyword>
<dbReference type="InterPro" id="IPR037185">
    <property type="entry name" value="EmrE-like"/>
</dbReference>
<accession>A0AAU7CML7</accession>
<dbReference type="PANTHER" id="PTHR22911:SF6">
    <property type="entry name" value="SOLUTE CARRIER FAMILY 35 MEMBER G1"/>
    <property type="match status" value="1"/>
</dbReference>
<reference evidence="7" key="1">
    <citation type="submission" date="2024-05" db="EMBL/GenBank/DDBJ databases">
        <title>Planctomycetes of the genus Singulisphaera possess chitinolytic capabilities.</title>
        <authorList>
            <person name="Ivanova A."/>
        </authorList>
    </citation>
    <scope>NUCLEOTIDE SEQUENCE</scope>
    <source>
        <strain evidence="7">Ch08T</strain>
    </source>
</reference>
<feature type="transmembrane region" description="Helical" evidence="5">
    <location>
        <begin position="242"/>
        <end position="262"/>
    </location>
</feature>
<dbReference type="PANTHER" id="PTHR22911">
    <property type="entry name" value="ACYL-MALONYL CONDENSING ENZYME-RELATED"/>
    <property type="match status" value="1"/>
</dbReference>
<dbReference type="AlphaFoldDB" id="A0AAU7CML7"/>
<proteinExistence type="predicted"/>
<dbReference type="Gene3D" id="1.10.3730.20">
    <property type="match status" value="1"/>
</dbReference>
<gene>
    <name evidence="7" type="ORF">V5E97_09775</name>
</gene>
<evidence type="ECO:0000256" key="3">
    <source>
        <dbReference type="ARBA" id="ARBA00022989"/>
    </source>
</evidence>
<comment type="subcellular location">
    <subcellularLocation>
        <location evidence="1">Membrane</location>
        <topology evidence="1">Multi-pass membrane protein</topology>
    </subcellularLocation>
</comment>
<feature type="transmembrane region" description="Helical" evidence="5">
    <location>
        <begin position="97"/>
        <end position="116"/>
    </location>
</feature>
<feature type="transmembrane region" description="Helical" evidence="5">
    <location>
        <begin position="71"/>
        <end position="91"/>
    </location>
</feature>
<feature type="transmembrane region" description="Helical" evidence="5">
    <location>
        <begin position="179"/>
        <end position="198"/>
    </location>
</feature>
<feature type="transmembrane region" description="Helical" evidence="5">
    <location>
        <begin position="210"/>
        <end position="230"/>
    </location>
</feature>